<feature type="domain" description="CheW-like" evidence="2">
    <location>
        <begin position="188"/>
        <end position="337"/>
    </location>
</feature>
<dbReference type="PROSITE" id="PS50851">
    <property type="entry name" value="CHEW"/>
    <property type="match status" value="3"/>
</dbReference>
<proteinExistence type="predicted"/>
<name>A0A1H0UPF4_9BURK</name>
<keyword evidence="4" id="KW-1185">Reference proteome</keyword>
<dbReference type="Proteomes" id="UP000199317">
    <property type="component" value="Unassembled WGS sequence"/>
</dbReference>
<dbReference type="Gene3D" id="2.40.50.180">
    <property type="entry name" value="CheA-289, Domain 4"/>
    <property type="match status" value="3"/>
</dbReference>
<dbReference type="PANTHER" id="PTHR22617:SF23">
    <property type="entry name" value="CHEMOTAXIS PROTEIN CHEW"/>
    <property type="match status" value="1"/>
</dbReference>
<dbReference type="SMART" id="SM00260">
    <property type="entry name" value="CheW"/>
    <property type="match status" value="3"/>
</dbReference>
<evidence type="ECO:0000313" key="4">
    <source>
        <dbReference type="Proteomes" id="UP000199317"/>
    </source>
</evidence>
<dbReference type="GO" id="GO:0006935">
    <property type="term" value="P:chemotaxis"/>
    <property type="evidence" value="ECO:0007669"/>
    <property type="project" value="InterPro"/>
</dbReference>
<dbReference type="InterPro" id="IPR002545">
    <property type="entry name" value="CheW-lke_dom"/>
</dbReference>
<dbReference type="SUPFAM" id="SSF50341">
    <property type="entry name" value="CheW-like"/>
    <property type="match status" value="3"/>
</dbReference>
<reference evidence="4" key="1">
    <citation type="submission" date="2016-10" db="EMBL/GenBank/DDBJ databases">
        <authorList>
            <person name="Varghese N."/>
            <person name="Submissions S."/>
        </authorList>
    </citation>
    <scope>NUCLEOTIDE SEQUENCE [LARGE SCALE GENOMIC DNA]</scope>
    <source>
        <strain evidence="4">DSM 17101</strain>
    </source>
</reference>
<dbReference type="RefSeq" id="WP_092836210.1">
    <property type="nucleotide sequence ID" value="NZ_FNJL01000021.1"/>
</dbReference>
<dbReference type="EMBL" id="FNJL01000021">
    <property type="protein sequence ID" value="SDP68024.1"/>
    <property type="molecule type" value="Genomic_DNA"/>
</dbReference>
<gene>
    <name evidence="3" type="ORF">SAMN04489708_12116</name>
</gene>
<accession>A0A1H0UPF4</accession>
<dbReference type="Pfam" id="PF01584">
    <property type="entry name" value="CheW"/>
    <property type="match status" value="3"/>
</dbReference>
<evidence type="ECO:0000259" key="2">
    <source>
        <dbReference type="PROSITE" id="PS50851"/>
    </source>
</evidence>
<sequence length="515" mass="52331">MTAGAAVLHFGVVRAAGQDIAIASSELVEAVDMPEQLLPLPGPSPLMAGMLLLRGRLVPVLDLQRLMAPAAPPGPAPASSAAAPAATAAAGRRRQVAVVAHGGRRLGIGVDTIAGVLRVPPSAVTPLGGAQDGLFGHWVITQEPVSRALPVLQVPALLECTPGVTPAMDPPAGAAGTAPAAAQAATATRRYTLASLEGLVLAFDFTDVPDILPMPPMRAFFAAGGPLRGLVPWRGCDVPVVDLQQLLGTERGAPDGARGPFPGASKPLLMVLQRGDRRIGVQADAVLGMETATPDATVPLGAGASLNPGCYAGAMRTSAHGIAAVLRVEGLLAHPVVSAFLDSRPAAAAGAQAGPQAARGGGARTTFLVYRAGGDCATPLAEVEEILDYAVPAVRLDAAGGGMCGLVERRGRPLEVFSLRTLLGSAAAEATAQSRVLVVRHGERLRGFLVDSLVSLVAADATAEIGQEPSRPPEGTRRSGSGLGRMLTVGTGADAVTCRKVGLRALLEQSFHDFP</sequence>
<feature type="domain" description="CheW-like" evidence="2">
    <location>
        <begin position="363"/>
        <end position="512"/>
    </location>
</feature>
<dbReference type="InterPro" id="IPR036061">
    <property type="entry name" value="CheW-like_dom_sf"/>
</dbReference>
<evidence type="ECO:0000313" key="3">
    <source>
        <dbReference type="EMBL" id="SDP68024.1"/>
    </source>
</evidence>
<feature type="domain" description="CheW-like" evidence="2">
    <location>
        <begin position="7"/>
        <end position="163"/>
    </location>
</feature>
<dbReference type="GO" id="GO:0005829">
    <property type="term" value="C:cytosol"/>
    <property type="evidence" value="ECO:0007669"/>
    <property type="project" value="TreeGrafter"/>
</dbReference>
<dbReference type="InterPro" id="IPR039315">
    <property type="entry name" value="CheW"/>
</dbReference>
<evidence type="ECO:0000256" key="1">
    <source>
        <dbReference type="SAM" id="MobiDB-lite"/>
    </source>
</evidence>
<dbReference type="PANTHER" id="PTHR22617">
    <property type="entry name" value="CHEMOTAXIS SENSOR HISTIDINE KINASE-RELATED"/>
    <property type="match status" value="1"/>
</dbReference>
<dbReference type="AlphaFoldDB" id="A0A1H0UPF4"/>
<protein>
    <submittedName>
        <fullName evidence="3">Purine-binding chemotaxis protein CheW</fullName>
    </submittedName>
</protein>
<organism evidence="3 4">
    <name type="scientific">Paracidovorax cattleyae</name>
    <dbReference type="NCBI Taxonomy" id="80868"/>
    <lineage>
        <taxon>Bacteria</taxon>
        <taxon>Pseudomonadati</taxon>
        <taxon>Pseudomonadota</taxon>
        <taxon>Betaproteobacteria</taxon>
        <taxon>Burkholderiales</taxon>
        <taxon>Comamonadaceae</taxon>
        <taxon>Paracidovorax</taxon>
    </lineage>
</organism>
<dbReference type="GO" id="GO:0007165">
    <property type="term" value="P:signal transduction"/>
    <property type="evidence" value="ECO:0007669"/>
    <property type="project" value="InterPro"/>
</dbReference>
<feature type="region of interest" description="Disordered" evidence="1">
    <location>
        <begin position="465"/>
        <end position="486"/>
    </location>
</feature>
<dbReference type="OrthoDB" id="8573762at2"/>